<name>A0ABM4ANA3_VANTA</name>
<keyword evidence="3" id="KW-1185">Reference proteome</keyword>
<feature type="region of interest" description="Disordered" evidence="2">
    <location>
        <begin position="377"/>
        <end position="398"/>
    </location>
</feature>
<dbReference type="GeneID" id="135193601"/>
<sequence length="411" mass="44050">MPRTAPGTSLISRVDCASGFVAKGARWLKPATKRGRGRPPTHGRYVGIGKSQAELREAKSKTKTDRFQTEDALAAYNEAAKLALEERAARSRNRQAETNTEDAPKTALKTAADTIKGAVAELRALTMSEEVARLEAANAQLSGQLAELRREVTEMRRKPQEANEEGLKRIMEEALRCSREQFSNMLNARMEGIERRLLPEPRLRPPLAADRKAAQTIATDRVTIQPESPAVKTVEKVGSTKVAQPKTKKTKRPSMAAQEAAAAAAKKPAPPPASRPGSSGTSWAAVVRQQPSKPPKKPKAATGLATATRKGKKEKRPGRKLRSPRTAIHRPTKCVEVRVVDLDDSVTAEEVVAAVATEGGCSEGAIRPGVVVAVAQLSSRGGQENPRNRQSQSGVDLGAGAFARAEAAPLL</sequence>
<evidence type="ECO:0000256" key="2">
    <source>
        <dbReference type="SAM" id="MobiDB-lite"/>
    </source>
</evidence>
<organism evidence="3 4">
    <name type="scientific">Vanessa tameamea</name>
    <name type="common">Kamehameha butterfly</name>
    <dbReference type="NCBI Taxonomy" id="334116"/>
    <lineage>
        <taxon>Eukaryota</taxon>
        <taxon>Metazoa</taxon>
        <taxon>Ecdysozoa</taxon>
        <taxon>Arthropoda</taxon>
        <taxon>Hexapoda</taxon>
        <taxon>Insecta</taxon>
        <taxon>Pterygota</taxon>
        <taxon>Neoptera</taxon>
        <taxon>Endopterygota</taxon>
        <taxon>Lepidoptera</taxon>
        <taxon>Glossata</taxon>
        <taxon>Ditrysia</taxon>
        <taxon>Papilionoidea</taxon>
        <taxon>Nymphalidae</taxon>
        <taxon>Nymphalinae</taxon>
        <taxon>Vanessa</taxon>
    </lineage>
</organism>
<proteinExistence type="predicted"/>
<reference evidence="3" key="1">
    <citation type="submission" date="2025-05" db="UniProtKB">
        <authorList>
            <consortium name="RefSeq"/>
        </authorList>
    </citation>
    <scope>NUCLEOTIDE SEQUENCE [LARGE SCALE GENOMIC DNA]</scope>
</reference>
<gene>
    <name evidence="4" type="primary">LOC135193601</name>
</gene>
<feature type="compositionally biased region" description="Basic residues" evidence="2">
    <location>
        <begin position="31"/>
        <end position="41"/>
    </location>
</feature>
<feature type="compositionally biased region" description="Basic and acidic residues" evidence="2">
    <location>
        <begin position="53"/>
        <end position="66"/>
    </location>
</feature>
<feature type="compositionally biased region" description="Low complexity" evidence="2">
    <location>
        <begin position="256"/>
        <end position="267"/>
    </location>
</feature>
<dbReference type="RefSeq" id="XP_064072791.1">
    <property type="nucleotide sequence ID" value="XM_064216721.1"/>
</dbReference>
<feature type="compositionally biased region" description="Basic residues" evidence="2">
    <location>
        <begin position="309"/>
        <end position="329"/>
    </location>
</feature>
<accession>A0ABM4ANA3</accession>
<dbReference type="Proteomes" id="UP001652626">
    <property type="component" value="Chromosome 2"/>
</dbReference>
<keyword evidence="1" id="KW-0175">Coiled coil</keyword>
<feature type="coiled-coil region" evidence="1">
    <location>
        <begin position="131"/>
        <end position="165"/>
    </location>
</feature>
<evidence type="ECO:0000313" key="4">
    <source>
        <dbReference type="RefSeq" id="XP_064072791.1"/>
    </source>
</evidence>
<evidence type="ECO:0000256" key="1">
    <source>
        <dbReference type="SAM" id="Coils"/>
    </source>
</evidence>
<protein>
    <submittedName>
        <fullName evidence="4">Enolase-phosphatase E1-like</fullName>
    </submittedName>
</protein>
<feature type="region of interest" description="Disordered" evidence="2">
    <location>
        <begin position="30"/>
        <end position="66"/>
    </location>
</feature>
<evidence type="ECO:0000313" key="3">
    <source>
        <dbReference type="Proteomes" id="UP001652626"/>
    </source>
</evidence>
<feature type="region of interest" description="Disordered" evidence="2">
    <location>
        <begin position="211"/>
        <end position="329"/>
    </location>
</feature>
<reference evidence="4" key="2">
    <citation type="submission" date="2025-08" db="UniProtKB">
        <authorList>
            <consortium name="RefSeq"/>
        </authorList>
    </citation>
    <scope>IDENTIFICATION</scope>
    <source>
        <tissue evidence="4">Whole body</tissue>
    </source>
</reference>